<protein>
    <recommendedName>
        <fullName evidence="9">RTA1 domain protein</fullName>
    </recommendedName>
</protein>
<evidence type="ECO:0000313" key="7">
    <source>
        <dbReference type="EMBL" id="WPH00132.1"/>
    </source>
</evidence>
<evidence type="ECO:0000256" key="5">
    <source>
        <dbReference type="SAM" id="MobiDB-lite"/>
    </source>
</evidence>
<accession>A0AAQ3M1T5</accession>
<keyword evidence="4 6" id="KW-0472">Membrane</keyword>
<dbReference type="PANTHER" id="PTHR31465">
    <property type="entry name" value="PROTEIN RTA1-RELATED"/>
    <property type="match status" value="1"/>
</dbReference>
<evidence type="ECO:0000256" key="4">
    <source>
        <dbReference type="ARBA" id="ARBA00023136"/>
    </source>
</evidence>
<evidence type="ECO:0000313" key="8">
    <source>
        <dbReference type="Proteomes" id="UP001303373"/>
    </source>
</evidence>
<proteinExistence type="predicted"/>
<dbReference type="Pfam" id="PF04479">
    <property type="entry name" value="RTA1"/>
    <property type="match status" value="1"/>
</dbReference>
<keyword evidence="2 6" id="KW-0812">Transmembrane</keyword>
<feature type="transmembrane region" description="Helical" evidence="6">
    <location>
        <begin position="87"/>
        <end position="108"/>
    </location>
</feature>
<evidence type="ECO:0000256" key="6">
    <source>
        <dbReference type="SAM" id="Phobius"/>
    </source>
</evidence>
<feature type="compositionally biased region" description="Basic residues" evidence="5">
    <location>
        <begin position="346"/>
        <end position="355"/>
    </location>
</feature>
<feature type="region of interest" description="Disordered" evidence="5">
    <location>
        <begin position="346"/>
        <end position="386"/>
    </location>
</feature>
<evidence type="ECO:0008006" key="9">
    <source>
        <dbReference type="Google" id="ProtNLM"/>
    </source>
</evidence>
<evidence type="ECO:0000256" key="1">
    <source>
        <dbReference type="ARBA" id="ARBA00004141"/>
    </source>
</evidence>
<feature type="transmembrane region" description="Helical" evidence="6">
    <location>
        <begin position="129"/>
        <end position="155"/>
    </location>
</feature>
<comment type="subcellular location">
    <subcellularLocation>
        <location evidence="1">Membrane</location>
        <topology evidence="1">Multi-pass membrane protein</topology>
    </subcellularLocation>
</comment>
<feature type="transmembrane region" description="Helical" evidence="6">
    <location>
        <begin position="161"/>
        <end position="188"/>
    </location>
</feature>
<evidence type="ECO:0000256" key="2">
    <source>
        <dbReference type="ARBA" id="ARBA00022692"/>
    </source>
</evidence>
<feature type="transmembrane region" description="Helical" evidence="6">
    <location>
        <begin position="55"/>
        <end position="75"/>
    </location>
</feature>
<evidence type="ECO:0000256" key="3">
    <source>
        <dbReference type="ARBA" id="ARBA00022989"/>
    </source>
</evidence>
<dbReference type="InterPro" id="IPR007568">
    <property type="entry name" value="RTA1"/>
</dbReference>
<feature type="transmembrane region" description="Helical" evidence="6">
    <location>
        <begin position="29"/>
        <end position="48"/>
    </location>
</feature>
<organism evidence="7 8">
    <name type="scientific">Acrodontium crateriforme</name>
    <dbReference type="NCBI Taxonomy" id="150365"/>
    <lineage>
        <taxon>Eukaryota</taxon>
        <taxon>Fungi</taxon>
        <taxon>Dikarya</taxon>
        <taxon>Ascomycota</taxon>
        <taxon>Pezizomycotina</taxon>
        <taxon>Dothideomycetes</taxon>
        <taxon>Dothideomycetidae</taxon>
        <taxon>Mycosphaerellales</taxon>
        <taxon>Teratosphaeriaceae</taxon>
        <taxon>Acrodontium</taxon>
    </lineage>
</organism>
<gene>
    <name evidence="7" type="ORF">R9X50_00295500</name>
</gene>
<dbReference type="AlphaFoldDB" id="A0AAQ3M1T5"/>
<dbReference type="PANTHER" id="PTHR31465:SF13">
    <property type="entry name" value="RTA1 DOMAIN PROTEIN-RELATED"/>
    <property type="match status" value="1"/>
</dbReference>
<keyword evidence="3 6" id="KW-1133">Transmembrane helix</keyword>
<keyword evidence="8" id="KW-1185">Reference proteome</keyword>
<dbReference type="Proteomes" id="UP001303373">
    <property type="component" value="Chromosome 4"/>
</dbReference>
<sequence>MHPVESVGLIARGLPNHVDFNLYGYEPNHVLPIVVACIVGASTIIHIFQNFRYHYWHLTYFLVHGGVIFITGWIFRALGSFDTGNVPYYIVQIVLILAGPPIYAAAEYNVLGRLMHYLPMHAPLNPSRVFYFFLYLGIAVESLTGAGSGQIAGALPGETRYLIGQILVSVALVLQGCIEVIFMSFVFLMHRKAARSGMLTQNVRKVCITLYGTSTLVLLRCIFRAVENFQKIGCTAMFECGTISKHEWFLYVFECAPMVVYTYWLNFMHPGQYLPLEHQRYLDPDGKTERMGPGWIDRRSKLMTFVDPFDMKAVRHGRPDYARFWERPEEWNVCEDGTFALGTATNRHKKSKMAVKRSEKQMEKERKKQEAKAQKKEQENRISDSV</sequence>
<dbReference type="EMBL" id="CP138583">
    <property type="protein sequence ID" value="WPH00132.1"/>
    <property type="molecule type" value="Genomic_DNA"/>
</dbReference>
<feature type="compositionally biased region" description="Basic and acidic residues" evidence="5">
    <location>
        <begin position="356"/>
        <end position="386"/>
    </location>
</feature>
<dbReference type="GO" id="GO:0016020">
    <property type="term" value="C:membrane"/>
    <property type="evidence" value="ECO:0007669"/>
    <property type="project" value="UniProtKB-SubCell"/>
</dbReference>
<reference evidence="7 8" key="1">
    <citation type="submission" date="2023-11" db="EMBL/GenBank/DDBJ databases">
        <title>An acidophilic fungus is an integral part of prey digestion in a carnivorous sundew plant.</title>
        <authorList>
            <person name="Tsai I.J."/>
        </authorList>
    </citation>
    <scope>NUCLEOTIDE SEQUENCE [LARGE SCALE GENOMIC DNA]</scope>
    <source>
        <strain evidence="7">169a</strain>
    </source>
</reference>
<name>A0AAQ3M1T5_9PEZI</name>